<reference evidence="2" key="2">
    <citation type="journal article" date="2021" name="PeerJ">
        <title>Extensive microbial diversity within the chicken gut microbiome revealed by metagenomics and culture.</title>
        <authorList>
            <person name="Gilroy R."/>
            <person name="Ravi A."/>
            <person name="Getino M."/>
            <person name="Pursley I."/>
            <person name="Horton D.L."/>
            <person name="Alikhan N.F."/>
            <person name="Baker D."/>
            <person name="Gharbi K."/>
            <person name="Hall N."/>
            <person name="Watson M."/>
            <person name="Adriaenssens E.M."/>
            <person name="Foster-Nyarko E."/>
            <person name="Jarju S."/>
            <person name="Secka A."/>
            <person name="Antonio M."/>
            <person name="Oren A."/>
            <person name="Chaudhuri R.R."/>
            <person name="La Ragione R."/>
            <person name="Hildebrand F."/>
            <person name="Pallen M.J."/>
        </authorList>
    </citation>
    <scope>NUCLEOTIDE SEQUENCE</scope>
    <source>
        <strain evidence="2">CHK154-7741</strain>
    </source>
</reference>
<evidence type="ECO:0000256" key="1">
    <source>
        <dbReference type="SAM" id="SignalP"/>
    </source>
</evidence>
<dbReference type="EMBL" id="DVOD01000030">
    <property type="protein sequence ID" value="HIU92319.1"/>
    <property type="molecule type" value="Genomic_DNA"/>
</dbReference>
<dbReference type="AlphaFoldDB" id="A0A9D1SRB3"/>
<organism evidence="2 3">
    <name type="scientific">Candidatus Limenecus avicola</name>
    <dbReference type="NCBI Taxonomy" id="2840847"/>
    <lineage>
        <taxon>Bacteria</taxon>
        <taxon>Bacillati</taxon>
        <taxon>Bacillota</taxon>
        <taxon>Clostridia</taxon>
        <taxon>Eubacteriales</taxon>
        <taxon>Clostridiaceae</taxon>
        <taxon>Clostridiaceae incertae sedis</taxon>
        <taxon>Candidatus Limenecus</taxon>
    </lineage>
</organism>
<keyword evidence="1" id="KW-0732">Signal</keyword>
<sequence length="135" mass="15748">MKQLIIFLVVFLFASTGKCFAAHQYLEKEYQNVWCKAHNGATEYILNDKTRIDCLTKEHAIEFDFAQKWAESIGQALYYSLCTNKTAGVVLIMENPQKDVKYLTRLQEVAKKYNIKVWTMTPQDMHNERNCSNVQ</sequence>
<accession>A0A9D1SRB3</accession>
<evidence type="ECO:0000313" key="2">
    <source>
        <dbReference type="EMBL" id="HIU92319.1"/>
    </source>
</evidence>
<reference evidence="2" key="1">
    <citation type="submission" date="2020-10" db="EMBL/GenBank/DDBJ databases">
        <authorList>
            <person name="Gilroy R."/>
        </authorList>
    </citation>
    <scope>NUCLEOTIDE SEQUENCE</scope>
    <source>
        <strain evidence="2">CHK154-7741</strain>
    </source>
</reference>
<name>A0A9D1SRB3_9CLOT</name>
<comment type="caution">
    <text evidence="2">The sequence shown here is derived from an EMBL/GenBank/DDBJ whole genome shotgun (WGS) entry which is preliminary data.</text>
</comment>
<feature type="chain" id="PRO_5038985649" evidence="1">
    <location>
        <begin position="22"/>
        <end position="135"/>
    </location>
</feature>
<evidence type="ECO:0000313" key="3">
    <source>
        <dbReference type="Proteomes" id="UP000886748"/>
    </source>
</evidence>
<proteinExistence type="predicted"/>
<protein>
    <submittedName>
        <fullName evidence="2">Uncharacterized protein</fullName>
    </submittedName>
</protein>
<gene>
    <name evidence="2" type="ORF">IAD26_04195</name>
</gene>
<feature type="signal peptide" evidence="1">
    <location>
        <begin position="1"/>
        <end position="21"/>
    </location>
</feature>
<dbReference type="Proteomes" id="UP000886748">
    <property type="component" value="Unassembled WGS sequence"/>
</dbReference>